<sequence>MRIFYTPIPNFYSDTAELGDREEEDRRVLSYLENIRLGKQYSPAFISKVVDLHSNLEGMSEGEADYRLLDAARKLEFYGLKLHPARNKSNLKRTKTSFAMS</sequence>
<dbReference type="Gene3D" id="1.20.80.10">
    <property type="match status" value="1"/>
</dbReference>
<dbReference type="PROSITE" id="PS50057">
    <property type="entry name" value="FERM_3"/>
    <property type="match status" value="1"/>
</dbReference>
<evidence type="ECO:0000259" key="1">
    <source>
        <dbReference type="PROSITE" id="PS50057"/>
    </source>
</evidence>
<accession>A0ABR4QRN0</accession>
<dbReference type="PANTHER" id="PTHR45858">
    <property type="entry name" value="FERM DOMAIN CONTAINING PROTEIN"/>
    <property type="match status" value="1"/>
</dbReference>
<dbReference type="Pfam" id="PF00373">
    <property type="entry name" value="FERM_M"/>
    <property type="match status" value="1"/>
</dbReference>
<dbReference type="InterPro" id="IPR014352">
    <property type="entry name" value="FERM/acyl-CoA-bd_prot_sf"/>
</dbReference>
<dbReference type="PANTHER" id="PTHR45858:SF5">
    <property type="entry name" value="MOESIN_EZRIN_RADIXIN HOMOLOG 1"/>
    <property type="match status" value="1"/>
</dbReference>
<evidence type="ECO:0000313" key="3">
    <source>
        <dbReference type="Proteomes" id="UP001651158"/>
    </source>
</evidence>
<organism evidence="2 3">
    <name type="scientific">Taenia crassiceps</name>
    <dbReference type="NCBI Taxonomy" id="6207"/>
    <lineage>
        <taxon>Eukaryota</taxon>
        <taxon>Metazoa</taxon>
        <taxon>Spiralia</taxon>
        <taxon>Lophotrochozoa</taxon>
        <taxon>Platyhelminthes</taxon>
        <taxon>Cestoda</taxon>
        <taxon>Eucestoda</taxon>
        <taxon>Cyclophyllidea</taxon>
        <taxon>Taeniidae</taxon>
        <taxon>Taenia</taxon>
    </lineage>
</organism>
<name>A0ABR4QRN0_9CEST</name>
<comment type="caution">
    <text evidence="2">The sequence shown here is derived from an EMBL/GenBank/DDBJ whole genome shotgun (WGS) entry which is preliminary data.</text>
</comment>
<evidence type="ECO:0000313" key="2">
    <source>
        <dbReference type="EMBL" id="KAL5112075.1"/>
    </source>
</evidence>
<dbReference type="InterPro" id="IPR051835">
    <property type="entry name" value="RAC1-GEF"/>
</dbReference>
<proteinExistence type="predicted"/>
<dbReference type="InterPro" id="IPR019748">
    <property type="entry name" value="FERM_central"/>
</dbReference>
<dbReference type="SUPFAM" id="SSF47031">
    <property type="entry name" value="Second domain of FERM"/>
    <property type="match status" value="1"/>
</dbReference>
<dbReference type="InterPro" id="IPR035963">
    <property type="entry name" value="FERM_2"/>
</dbReference>
<gene>
    <name evidence="2" type="ORF">TcWFU_005039</name>
</gene>
<keyword evidence="3" id="KW-1185">Reference proteome</keyword>
<feature type="domain" description="FERM" evidence="1">
    <location>
        <begin position="1"/>
        <end position="101"/>
    </location>
</feature>
<protein>
    <recommendedName>
        <fullName evidence="1">FERM domain-containing protein</fullName>
    </recommendedName>
</protein>
<reference evidence="2 3" key="1">
    <citation type="journal article" date="2022" name="Front. Cell. Infect. Microbiol.">
        <title>The Genomes of Two Strains of Taenia crassiceps the Animal Model for the Study of Human Cysticercosis.</title>
        <authorList>
            <person name="Bobes R.J."/>
            <person name="Estrada K."/>
            <person name="Rios-Valencia D.G."/>
            <person name="Calderon-Gallegos A."/>
            <person name="de la Torre P."/>
            <person name="Carrero J.C."/>
            <person name="Sanchez-Flores A."/>
            <person name="Laclette J.P."/>
        </authorList>
    </citation>
    <scope>NUCLEOTIDE SEQUENCE [LARGE SCALE GENOMIC DNA]</scope>
    <source>
        <strain evidence="2">WFUcys</strain>
    </source>
</reference>
<dbReference type="EMBL" id="JAKROA010000001">
    <property type="protein sequence ID" value="KAL5112075.1"/>
    <property type="molecule type" value="Genomic_DNA"/>
</dbReference>
<dbReference type="Proteomes" id="UP001651158">
    <property type="component" value="Unassembled WGS sequence"/>
</dbReference>
<dbReference type="InterPro" id="IPR000299">
    <property type="entry name" value="FERM_domain"/>
</dbReference>